<keyword evidence="3" id="KW-1003">Cell membrane</keyword>
<evidence type="ECO:0000313" key="12">
    <source>
        <dbReference type="EMBL" id="PEN12980.1"/>
    </source>
</evidence>
<comment type="caution">
    <text evidence="12">The sequence shown here is derived from an EMBL/GenBank/DDBJ whole genome shotgun (WGS) entry which is preliminary data.</text>
</comment>
<feature type="region of interest" description="Disordered" evidence="7">
    <location>
        <begin position="308"/>
        <end position="327"/>
    </location>
</feature>
<reference evidence="12 13" key="1">
    <citation type="submission" date="2017-10" db="EMBL/GenBank/DDBJ databases">
        <title>Draft genome of Longibacter Salinarum.</title>
        <authorList>
            <person name="Goh K.M."/>
            <person name="Shamsir M.S."/>
            <person name="Lim S.W."/>
        </authorList>
    </citation>
    <scope>NUCLEOTIDE SEQUENCE [LARGE SCALE GENOMIC DNA]</scope>
    <source>
        <strain evidence="12 13">KCTC 52045</strain>
    </source>
</reference>
<sequence length="327" mass="36609">MDQATNLAQDFGEFVIDVIRYARAGDWQAIEKLVYEGAIVAGGNILANVVEALLYLVILFTIYRLVDRALARIFDHSSRIDAGVQGLLMKSFRVIAITFIIAMVLSSLGVNVTALVAGLSIAGIAVGFAARDSLENFIAGVTILMDKPFKVGDYIVIKDHYGQVHEITLRSTRIRSVRNEVLVLPNTEMITQEVVNHTKQNTLRIDIEFGIAYKEYPQEAREAVLPILEDDDRILTRPEPSVVVTGMADSAVTMTLRFFIREPSEEVPMRWEYTEKVREALREADIEIPFPHRQLFLDEARGLHDSTLFNKQENGTSTNPSAEEPDA</sequence>
<evidence type="ECO:0000259" key="11">
    <source>
        <dbReference type="Pfam" id="PF21088"/>
    </source>
</evidence>
<comment type="similarity">
    <text evidence="2">Belongs to the MscS (TC 1.A.23) family.</text>
</comment>
<feature type="domain" description="Mechanosensitive ion channel transmembrane helices 2/3" evidence="11">
    <location>
        <begin position="92"/>
        <end position="130"/>
    </location>
</feature>
<dbReference type="EMBL" id="PDEQ01000006">
    <property type="protein sequence ID" value="PEN12980.1"/>
    <property type="molecule type" value="Genomic_DNA"/>
</dbReference>
<keyword evidence="5 8" id="KW-1133">Transmembrane helix</keyword>
<evidence type="ECO:0000256" key="6">
    <source>
        <dbReference type="ARBA" id="ARBA00023136"/>
    </source>
</evidence>
<dbReference type="InterPro" id="IPR045275">
    <property type="entry name" value="MscS_archaea/bacteria_type"/>
</dbReference>
<dbReference type="GO" id="GO:0008381">
    <property type="term" value="F:mechanosensitive monoatomic ion channel activity"/>
    <property type="evidence" value="ECO:0007669"/>
    <property type="project" value="InterPro"/>
</dbReference>
<dbReference type="Gene3D" id="3.30.70.100">
    <property type="match status" value="1"/>
</dbReference>
<dbReference type="GO" id="GO:0005886">
    <property type="term" value="C:plasma membrane"/>
    <property type="evidence" value="ECO:0007669"/>
    <property type="project" value="UniProtKB-SubCell"/>
</dbReference>
<dbReference type="Gene3D" id="2.30.30.60">
    <property type="match status" value="1"/>
</dbReference>
<dbReference type="PANTHER" id="PTHR30221">
    <property type="entry name" value="SMALL-CONDUCTANCE MECHANOSENSITIVE CHANNEL"/>
    <property type="match status" value="1"/>
</dbReference>
<keyword evidence="4 8" id="KW-0812">Transmembrane</keyword>
<dbReference type="OrthoDB" id="1522493at2"/>
<keyword evidence="13" id="KW-1185">Reference proteome</keyword>
<keyword evidence="6 8" id="KW-0472">Membrane</keyword>
<evidence type="ECO:0000256" key="5">
    <source>
        <dbReference type="ARBA" id="ARBA00022989"/>
    </source>
</evidence>
<name>A0A2A8CWJ3_9BACT</name>
<dbReference type="AlphaFoldDB" id="A0A2A8CWJ3"/>
<comment type="subcellular location">
    <subcellularLocation>
        <location evidence="1">Cell membrane</location>
        <topology evidence="1">Multi-pass membrane protein</topology>
    </subcellularLocation>
</comment>
<protein>
    <submittedName>
        <fullName evidence="12">Mechanosensitive ion channel protein MscS</fullName>
    </submittedName>
</protein>
<evidence type="ECO:0000256" key="7">
    <source>
        <dbReference type="SAM" id="MobiDB-lite"/>
    </source>
</evidence>
<evidence type="ECO:0000256" key="3">
    <source>
        <dbReference type="ARBA" id="ARBA00022475"/>
    </source>
</evidence>
<dbReference type="Pfam" id="PF00924">
    <property type="entry name" value="MS_channel_2nd"/>
    <property type="match status" value="1"/>
</dbReference>
<feature type="domain" description="Mechanosensitive ion channel MscS" evidence="9">
    <location>
        <begin position="132"/>
        <end position="199"/>
    </location>
</feature>
<evidence type="ECO:0000259" key="10">
    <source>
        <dbReference type="Pfam" id="PF21082"/>
    </source>
</evidence>
<dbReference type="Pfam" id="PF21082">
    <property type="entry name" value="MS_channel_3rd"/>
    <property type="match status" value="1"/>
</dbReference>
<feature type="compositionally biased region" description="Polar residues" evidence="7">
    <location>
        <begin position="308"/>
        <end position="321"/>
    </location>
</feature>
<evidence type="ECO:0000256" key="4">
    <source>
        <dbReference type="ARBA" id="ARBA00022692"/>
    </source>
</evidence>
<feature type="domain" description="Mechanosensitive ion channel MscS C-terminal" evidence="10">
    <location>
        <begin position="205"/>
        <end position="288"/>
    </location>
</feature>
<dbReference type="InterPro" id="IPR049278">
    <property type="entry name" value="MS_channel_C"/>
</dbReference>
<feature type="transmembrane region" description="Helical" evidence="8">
    <location>
        <begin position="87"/>
        <end position="106"/>
    </location>
</feature>
<feature type="transmembrane region" description="Helical" evidence="8">
    <location>
        <begin position="45"/>
        <end position="66"/>
    </location>
</feature>
<gene>
    <name evidence="12" type="ORF">CRI94_12380</name>
</gene>
<evidence type="ECO:0000256" key="1">
    <source>
        <dbReference type="ARBA" id="ARBA00004651"/>
    </source>
</evidence>
<organism evidence="12 13">
    <name type="scientific">Longibacter salinarum</name>
    <dbReference type="NCBI Taxonomy" id="1850348"/>
    <lineage>
        <taxon>Bacteria</taxon>
        <taxon>Pseudomonadati</taxon>
        <taxon>Rhodothermota</taxon>
        <taxon>Rhodothermia</taxon>
        <taxon>Rhodothermales</taxon>
        <taxon>Salisaetaceae</taxon>
        <taxon>Longibacter</taxon>
    </lineage>
</organism>
<dbReference type="InterPro" id="IPR011066">
    <property type="entry name" value="MscS_channel_C_sf"/>
</dbReference>
<dbReference type="InterPro" id="IPR049142">
    <property type="entry name" value="MS_channel_1st"/>
</dbReference>
<dbReference type="InterPro" id="IPR010920">
    <property type="entry name" value="LSM_dom_sf"/>
</dbReference>
<evidence type="ECO:0000313" key="13">
    <source>
        <dbReference type="Proteomes" id="UP000220102"/>
    </source>
</evidence>
<dbReference type="Pfam" id="PF21088">
    <property type="entry name" value="MS_channel_1st"/>
    <property type="match status" value="1"/>
</dbReference>
<dbReference type="Proteomes" id="UP000220102">
    <property type="component" value="Unassembled WGS sequence"/>
</dbReference>
<accession>A0A2A8CWJ3</accession>
<dbReference type="InterPro" id="IPR006685">
    <property type="entry name" value="MscS_channel_2nd"/>
</dbReference>
<dbReference type="SUPFAM" id="SSF82689">
    <property type="entry name" value="Mechanosensitive channel protein MscS (YggB), C-terminal domain"/>
    <property type="match status" value="1"/>
</dbReference>
<dbReference type="SUPFAM" id="SSF82861">
    <property type="entry name" value="Mechanosensitive channel protein MscS (YggB), transmembrane region"/>
    <property type="match status" value="1"/>
</dbReference>
<dbReference type="Gene3D" id="1.10.287.1260">
    <property type="match status" value="1"/>
</dbReference>
<dbReference type="InterPro" id="IPR023408">
    <property type="entry name" value="MscS_beta-dom_sf"/>
</dbReference>
<dbReference type="SUPFAM" id="SSF50182">
    <property type="entry name" value="Sm-like ribonucleoproteins"/>
    <property type="match status" value="1"/>
</dbReference>
<evidence type="ECO:0000256" key="8">
    <source>
        <dbReference type="SAM" id="Phobius"/>
    </source>
</evidence>
<proteinExistence type="inferred from homology"/>
<evidence type="ECO:0000256" key="2">
    <source>
        <dbReference type="ARBA" id="ARBA00008017"/>
    </source>
</evidence>
<dbReference type="InterPro" id="IPR011014">
    <property type="entry name" value="MscS_channel_TM-2"/>
</dbReference>
<evidence type="ECO:0000259" key="9">
    <source>
        <dbReference type="Pfam" id="PF00924"/>
    </source>
</evidence>
<dbReference type="PANTHER" id="PTHR30221:SF1">
    <property type="entry name" value="SMALL-CONDUCTANCE MECHANOSENSITIVE CHANNEL"/>
    <property type="match status" value="1"/>
</dbReference>